<feature type="transmembrane region" description="Helical" evidence="10">
    <location>
        <begin position="125"/>
        <end position="143"/>
    </location>
</feature>
<name>A0ABT0C6C1_THEVL</name>
<feature type="transmembrane region" description="Helical" evidence="10">
    <location>
        <begin position="359"/>
        <end position="379"/>
    </location>
</feature>
<evidence type="ECO:0000256" key="10">
    <source>
        <dbReference type="SAM" id="Phobius"/>
    </source>
</evidence>
<evidence type="ECO:0000313" key="12">
    <source>
        <dbReference type="Proteomes" id="UP000830835"/>
    </source>
</evidence>
<protein>
    <submittedName>
        <fullName evidence="11">MBOAT family protein</fullName>
    </submittedName>
</protein>
<dbReference type="InterPro" id="IPR051085">
    <property type="entry name" value="MB_O-acyltransferase"/>
</dbReference>
<evidence type="ECO:0000256" key="3">
    <source>
        <dbReference type="ARBA" id="ARBA00022475"/>
    </source>
</evidence>
<dbReference type="PANTHER" id="PTHR13285">
    <property type="entry name" value="ACYLTRANSFERASE"/>
    <property type="match status" value="1"/>
</dbReference>
<feature type="transmembrane region" description="Helical" evidence="10">
    <location>
        <begin position="391"/>
        <end position="409"/>
    </location>
</feature>
<dbReference type="InterPro" id="IPR004299">
    <property type="entry name" value="MBOAT_fam"/>
</dbReference>
<evidence type="ECO:0000256" key="4">
    <source>
        <dbReference type="ARBA" id="ARBA00022679"/>
    </source>
</evidence>
<evidence type="ECO:0000256" key="6">
    <source>
        <dbReference type="ARBA" id="ARBA00022989"/>
    </source>
</evidence>
<keyword evidence="8 9" id="KW-0012">Acyltransferase</keyword>
<feature type="transmembrane region" description="Helical" evidence="10">
    <location>
        <begin position="81"/>
        <end position="105"/>
    </location>
</feature>
<feature type="transmembrane region" description="Helical" evidence="10">
    <location>
        <begin position="464"/>
        <end position="482"/>
    </location>
</feature>
<keyword evidence="12" id="KW-1185">Reference proteome</keyword>
<accession>A0ABT0C6C1</accession>
<dbReference type="PIRSF" id="PIRSF016636">
    <property type="entry name" value="AlgI_DltB"/>
    <property type="match status" value="1"/>
</dbReference>
<feature type="transmembrane region" description="Helical" evidence="10">
    <location>
        <begin position="155"/>
        <end position="174"/>
    </location>
</feature>
<dbReference type="Proteomes" id="UP000830835">
    <property type="component" value="Unassembled WGS sequence"/>
</dbReference>
<feature type="transmembrane region" description="Helical" evidence="10">
    <location>
        <begin position="43"/>
        <end position="65"/>
    </location>
</feature>
<dbReference type="Pfam" id="PF03062">
    <property type="entry name" value="MBOAT"/>
    <property type="match status" value="1"/>
</dbReference>
<dbReference type="InterPro" id="IPR024194">
    <property type="entry name" value="Ac/AlaTfrase_AlgI/DltB"/>
</dbReference>
<organism evidence="11 12">
    <name type="scientific">Thermostichus vulcanus str. 'Rupite'</name>
    <dbReference type="NCBI Taxonomy" id="2813851"/>
    <lineage>
        <taxon>Bacteria</taxon>
        <taxon>Bacillati</taxon>
        <taxon>Cyanobacteriota</taxon>
        <taxon>Cyanophyceae</taxon>
        <taxon>Thermostichales</taxon>
        <taxon>Thermostichaceae</taxon>
        <taxon>Thermostichus</taxon>
    </lineage>
</organism>
<evidence type="ECO:0000256" key="1">
    <source>
        <dbReference type="ARBA" id="ARBA00004651"/>
    </source>
</evidence>
<evidence type="ECO:0000256" key="2">
    <source>
        <dbReference type="ARBA" id="ARBA00010323"/>
    </source>
</evidence>
<gene>
    <name evidence="11" type="ORF">JX360_00230</name>
</gene>
<comment type="subcellular location">
    <subcellularLocation>
        <location evidence="1">Cell membrane</location>
        <topology evidence="1">Multi-pass membrane protein</topology>
    </subcellularLocation>
</comment>
<keyword evidence="5 10" id="KW-0812">Transmembrane</keyword>
<evidence type="ECO:0000313" key="11">
    <source>
        <dbReference type="EMBL" id="MCJ2541344.1"/>
    </source>
</evidence>
<feature type="transmembrane region" description="Helical" evidence="10">
    <location>
        <begin position="316"/>
        <end position="339"/>
    </location>
</feature>
<dbReference type="PANTHER" id="PTHR13285:SF23">
    <property type="entry name" value="TEICHOIC ACID D-ALANYLTRANSFERASE"/>
    <property type="match status" value="1"/>
</dbReference>
<keyword evidence="3 9" id="KW-1003">Cell membrane</keyword>
<evidence type="ECO:0000256" key="7">
    <source>
        <dbReference type="ARBA" id="ARBA00023136"/>
    </source>
</evidence>
<evidence type="ECO:0000256" key="8">
    <source>
        <dbReference type="ARBA" id="ARBA00023315"/>
    </source>
</evidence>
<keyword evidence="7 9" id="KW-0472">Membrane</keyword>
<proteinExistence type="inferred from homology"/>
<evidence type="ECO:0000256" key="9">
    <source>
        <dbReference type="PIRNR" id="PIRNR016636"/>
    </source>
</evidence>
<feature type="transmembrane region" description="Helical" evidence="10">
    <location>
        <begin position="429"/>
        <end position="452"/>
    </location>
</feature>
<feature type="transmembrane region" description="Helical" evidence="10">
    <location>
        <begin position="7"/>
        <end position="23"/>
    </location>
</feature>
<keyword evidence="6 10" id="KW-1133">Transmembrane helix</keyword>
<dbReference type="InterPro" id="IPR028362">
    <property type="entry name" value="AlgI"/>
</dbReference>
<dbReference type="EMBL" id="JAFIRA010000001">
    <property type="protein sequence ID" value="MCJ2541344.1"/>
    <property type="molecule type" value="Genomic_DNA"/>
</dbReference>
<sequence>MLFNSFPFIFLFLPLSLGGYFWIGRLGSLTLSKGWLLLSSLIFYGYWNVVFLPLISISIMVNYLLGNRLHEVRCNQRLSRIFLYFGLLFNIGLIAYYKYTVFLMSWLPPSKLSVWITQLLHPDNIILPLAISFYTFQQISYLVDAYRGVIPNYSLLDYSLFVLFFPQLIAGPIVHHYEVIPQFNRLRNLLFCQKNFAIGCIVFVIGLSKKVLIADSLAGWVTLPFNHAAELSFIEAWTAALSYTYQLYFDFSGYCDMALGLGLMLNVKLPINFNSPYKSTSIVEFWRRWHITLSNFLRDYLYIPLGGNRLGESRRVINLMITMLLGGLWHGAGWTYIAWGGFHGVCLSINHIWKKVGFYLPKQISWLVTFLAVIIGWVIFRAQSLGDAGHILWAMTGIEGILLPGKYRGLVSNLEMFGIRFNNFPSLDYFPGGLESIVILFIVTLWVVFLPNTQELIQKFKPRWWWSLLLGFLAMLTLLSMSRVTEFLYFQF</sequence>
<reference evidence="11" key="1">
    <citation type="submission" date="2021-02" db="EMBL/GenBank/DDBJ databases">
        <title>The CRISPR/cas machinery reduction and long-range gene transfer in the hot spring cyanobacterium Synechococcus.</title>
        <authorList>
            <person name="Dvorak P."/>
            <person name="Jahodarova E."/>
            <person name="Hasler P."/>
            <person name="Poulickova A."/>
        </authorList>
    </citation>
    <scope>NUCLEOTIDE SEQUENCE</scope>
    <source>
        <strain evidence="11">Rupite</strain>
    </source>
</reference>
<feature type="transmembrane region" description="Helical" evidence="10">
    <location>
        <begin position="186"/>
        <end position="207"/>
    </location>
</feature>
<comment type="caution">
    <text evidence="11">The sequence shown here is derived from an EMBL/GenBank/DDBJ whole genome shotgun (WGS) entry which is preliminary data.</text>
</comment>
<evidence type="ECO:0000256" key="5">
    <source>
        <dbReference type="ARBA" id="ARBA00022692"/>
    </source>
</evidence>
<dbReference type="PIRSF" id="PIRSF500217">
    <property type="entry name" value="AlgI"/>
    <property type="match status" value="1"/>
</dbReference>
<comment type="similarity">
    <text evidence="2 9">Belongs to the membrane-bound acyltransferase family.</text>
</comment>
<keyword evidence="4 9" id="KW-0808">Transferase</keyword>